<comment type="caution">
    <text evidence="2">The sequence shown here is derived from an EMBL/GenBank/DDBJ whole genome shotgun (WGS) entry which is preliminary data.</text>
</comment>
<dbReference type="AlphaFoldDB" id="X1CS58"/>
<evidence type="ECO:0008006" key="3">
    <source>
        <dbReference type="Google" id="ProtNLM"/>
    </source>
</evidence>
<organism evidence="2">
    <name type="scientific">marine sediment metagenome</name>
    <dbReference type="NCBI Taxonomy" id="412755"/>
    <lineage>
        <taxon>unclassified sequences</taxon>
        <taxon>metagenomes</taxon>
        <taxon>ecological metagenomes</taxon>
    </lineage>
</organism>
<dbReference type="SUPFAM" id="SSF143120">
    <property type="entry name" value="YefM-like"/>
    <property type="match status" value="1"/>
</dbReference>
<proteinExistence type="inferred from homology"/>
<reference evidence="2" key="1">
    <citation type="journal article" date="2014" name="Front. Microbiol.">
        <title>High frequency of phylogenetically diverse reductive dehalogenase-homologous genes in deep subseafloor sedimentary metagenomes.</title>
        <authorList>
            <person name="Kawai M."/>
            <person name="Futagami T."/>
            <person name="Toyoda A."/>
            <person name="Takaki Y."/>
            <person name="Nishi S."/>
            <person name="Hori S."/>
            <person name="Arai W."/>
            <person name="Tsubouchi T."/>
            <person name="Morono Y."/>
            <person name="Uchiyama I."/>
            <person name="Ito T."/>
            <person name="Fujiyama A."/>
            <person name="Inagaki F."/>
            <person name="Takami H."/>
        </authorList>
    </citation>
    <scope>NUCLEOTIDE SEQUENCE</scope>
    <source>
        <strain evidence="2">Expedition CK06-06</strain>
    </source>
</reference>
<dbReference type="EMBL" id="BART01025024">
    <property type="protein sequence ID" value="GAG95802.1"/>
    <property type="molecule type" value="Genomic_DNA"/>
</dbReference>
<dbReference type="Pfam" id="PF02604">
    <property type="entry name" value="PhdYeFM_antitox"/>
    <property type="match status" value="1"/>
</dbReference>
<dbReference type="NCBIfam" id="TIGR01552">
    <property type="entry name" value="phd_fam"/>
    <property type="match status" value="1"/>
</dbReference>
<name>X1CS58_9ZZZZ</name>
<dbReference type="Gene3D" id="3.40.1620.10">
    <property type="entry name" value="YefM-like domain"/>
    <property type="match status" value="1"/>
</dbReference>
<dbReference type="InterPro" id="IPR036165">
    <property type="entry name" value="YefM-like_sf"/>
</dbReference>
<gene>
    <name evidence="2" type="ORF">S01H4_45015</name>
</gene>
<protein>
    <recommendedName>
        <fullName evidence="3">Antitoxin</fullName>
    </recommendedName>
</protein>
<dbReference type="InterPro" id="IPR006442">
    <property type="entry name" value="Antitoxin_Phd/YefM"/>
</dbReference>
<comment type="similarity">
    <text evidence="1">Belongs to the phD/YefM antitoxin family.</text>
</comment>
<sequence length="78" mass="8622">MVEVNIKEARSHLSELVSKAEKGEEILITRHGKRVAMLGPSISDSVNAPGLSEFRASINIKGKGLSQTIIESREEERY</sequence>
<accession>X1CS58</accession>
<evidence type="ECO:0000313" key="2">
    <source>
        <dbReference type="EMBL" id="GAG95802.1"/>
    </source>
</evidence>
<evidence type="ECO:0000256" key="1">
    <source>
        <dbReference type="ARBA" id="ARBA00009981"/>
    </source>
</evidence>